<dbReference type="PROSITE" id="PS51885">
    <property type="entry name" value="NEPRILYSIN"/>
    <property type="match status" value="1"/>
</dbReference>
<evidence type="ECO:0000256" key="4">
    <source>
        <dbReference type="ARBA" id="ARBA00022475"/>
    </source>
</evidence>
<feature type="signal peptide" evidence="16">
    <location>
        <begin position="1"/>
        <end position="18"/>
    </location>
</feature>
<evidence type="ECO:0000256" key="16">
    <source>
        <dbReference type="SAM" id="SignalP"/>
    </source>
</evidence>
<keyword evidence="12" id="KW-0472">Membrane</keyword>
<dbReference type="MEROPS" id="M13.A10"/>
<evidence type="ECO:0000256" key="3">
    <source>
        <dbReference type="ARBA" id="ARBA00007357"/>
    </source>
</evidence>
<keyword evidence="11" id="KW-0482">Metalloprotease</keyword>
<dbReference type="Proteomes" id="UP000001292">
    <property type="component" value="Unassembled WGS sequence"/>
</dbReference>
<dbReference type="SUPFAM" id="SSF55486">
    <property type="entry name" value="Metalloproteases ('zincins'), catalytic domain"/>
    <property type="match status" value="1"/>
</dbReference>
<evidence type="ECO:0000256" key="1">
    <source>
        <dbReference type="ARBA" id="ARBA00001947"/>
    </source>
</evidence>
<dbReference type="Gene3D" id="2.60.40.10">
    <property type="entry name" value="Immunoglobulins"/>
    <property type="match status" value="2"/>
</dbReference>
<dbReference type="InterPro" id="IPR018497">
    <property type="entry name" value="Peptidase_M13_C"/>
</dbReference>
<dbReference type="PANTHER" id="PTHR12231">
    <property type="entry name" value="CTX-RELATED TYPE I TRANSMEMBRANE PROTEIN"/>
    <property type="match status" value="1"/>
</dbReference>
<dbReference type="HOGENOM" id="CLU_006187_9_0_1"/>
<dbReference type="InterPro" id="IPR003598">
    <property type="entry name" value="Ig_sub2"/>
</dbReference>
<sequence>MAPLWYRWAFRLMTAAAAVVGQSQLINFISEDPEFTDVIENITVPAGRNVKLACSVKNLGSYKVAWMHFEQSAILTVHNHVITRNPRISVTHDKHDKHRTWFLHINNVQEEDRGRYMCQINTVTAKTQYGFVKVVVPPNIDDALTSSDIIVREGDNVTLRCKAKGSPEPTIKWKRDDGNKIVVNKTLEVHDLETDSLELERISRLHMGAYLCIASNGVPPSVSKRIKVSVDFSPMVWIPHQLVGIPIGFNITLECFIEANPTSLNYWTRENDQMITESSKYNNLGSRLSLLTAMWWIASLFIVPICAAPTAQNVKAIPNSRLMSNILSYVADDSSACGNYFQHACGKYAVRHIDDPFTEITQMLDHKVNGNLVQLMHELHQRSQLPGFNESSVEAKALRFYRTCREAPQSTRKMEHYLRLAPPGEAIKWPQFMPLGKPWPKAQFKWMKSLGHLYRYGFTNVLVNVLVLPSPENSNRFRLDISMPSLEGDAQHLGGFLSTVATLHVIGVPTKSVLPLVRKIRRLESAIRVLTEVDDDDESATWTFRQWEYKTGYAWQDFVESIVGHSVSQHYLVQAQNAKYFTGLKRLMDSTDAEVVANYIMTRFMLYLIDDSMDSNEHIECVKDVRRTMNLASNLLYKERFLDPATLQQYTQEVTQVFDQLRRQFLLQINENRLGLTSEQNSMVATKVQHVVLNIGNMPRGRDHSSFVSRHYEDLVFPLADFDYAREHLNLLEFRTRKQVLQLDQRAPTLDEYFYLADPNTAMSSSPYYLMRLNVIVVPHGLLQEPFFAADSHDIFKYSLLGFVLAHELMHSVDTTGLHFDRYGNVHEIGPQISSSPRFEAGVQCLNRNNTQYMDERIADIAGLDLAYSTYFQNNSRMSLTDFTTIPPQQIFFLNLAQFFCGNGDPTNFVDHDTDQMRLQQMLKGFAPFHQAFGCPAKSNQPEKCQLW</sequence>
<evidence type="ECO:0000256" key="9">
    <source>
        <dbReference type="ARBA" id="ARBA00022801"/>
    </source>
</evidence>
<evidence type="ECO:0000313" key="19">
    <source>
        <dbReference type="Proteomes" id="UP000001292"/>
    </source>
</evidence>
<feature type="domain" description="Ig-like" evidence="17">
    <location>
        <begin position="33"/>
        <end position="128"/>
    </location>
</feature>
<comment type="similarity">
    <text evidence="3">Belongs to the peptidase M13 family.</text>
</comment>
<evidence type="ECO:0000313" key="18">
    <source>
        <dbReference type="EMBL" id="EDW54508.1"/>
    </source>
</evidence>
<dbReference type="GO" id="GO:0043005">
    <property type="term" value="C:neuron projection"/>
    <property type="evidence" value="ECO:0007669"/>
    <property type="project" value="TreeGrafter"/>
</dbReference>
<evidence type="ECO:0000256" key="15">
    <source>
        <dbReference type="ARBA" id="ARBA00023319"/>
    </source>
</evidence>
<dbReference type="PANTHER" id="PTHR12231:SF157">
    <property type="entry name" value="DPR-INTERACTING PROTEIN EPSILON-RELATED"/>
    <property type="match status" value="1"/>
</dbReference>
<evidence type="ECO:0000256" key="10">
    <source>
        <dbReference type="ARBA" id="ARBA00022833"/>
    </source>
</evidence>
<dbReference type="InterPro" id="IPR036179">
    <property type="entry name" value="Ig-like_dom_sf"/>
</dbReference>
<evidence type="ECO:0000256" key="11">
    <source>
        <dbReference type="ARBA" id="ARBA00023049"/>
    </source>
</evidence>
<dbReference type="InterPro" id="IPR013783">
    <property type="entry name" value="Ig-like_fold"/>
</dbReference>
<dbReference type="Pfam" id="PF07679">
    <property type="entry name" value="I-set"/>
    <property type="match status" value="1"/>
</dbReference>
<dbReference type="SUPFAM" id="SSF48726">
    <property type="entry name" value="Immunoglobulin"/>
    <property type="match status" value="3"/>
</dbReference>
<keyword evidence="13" id="KW-1015">Disulfide bond</keyword>
<dbReference type="SMART" id="SM00409">
    <property type="entry name" value="IG"/>
    <property type="match status" value="2"/>
</dbReference>
<keyword evidence="10" id="KW-0862">Zinc</keyword>
<dbReference type="InterPro" id="IPR003599">
    <property type="entry name" value="Ig_sub"/>
</dbReference>
<dbReference type="AlphaFoldDB" id="B4I1V1"/>
<keyword evidence="5" id="KW-0645">Protease</keyword>
<dbReference type="Pfam" id="PF13927">
    <property type="entry name" value="Ig_3"/>
    <property type="match status" value="1"/>
</dbReference>
<dbReference type="GO" id="GO:0046872">
    <property type="term" value="F:metal ion binding"/>
    <property type="evidence" value="ECO:0007669"/>
    <property type="project" value="UniProtKB-KW"/>
</dbReference>
<dbReference type="InterPro" id="IPR000718">
    <property type="entry name" value="Peptidase_M13"/>
</dbReference>
<evidence type="ECO:0000259" key="17">
    <source>
        <dbReference type="PROSITE" id="PS50835"/>
    </source>
</evidence>
<dbReference type="InterPro" id="IPR007110">
    <property type="entry name" value="Ig-like_dom"/>
</dbReference>
<feature type="domain" description="Ig-like" evidence="17">
    <location>
        <begin position="138"/>
        <end position="229"/>
    </location>
</feature>
<dbReference type="Pfam" id="PF05649">
    <property type="entry name" value="Peptidase_M13_N"/>
    <property type="match status" value="1"/>
</dbReference>
<dbReference type="PRINTS" id="PR00786">
    <property type="entry name" value="NEPRILYSIN"/>
</dbReference>
<keyword evidence="7 16" id="KW-0732">Signal</keyword>
<protein>
    <submittedName>
        <fullName evidence="18">GM17944</fullName>
    </submittedName>
</protein>
<evidence type="ECO:0000256" key="7">
    <source>
        <dbReference type="ARBA" id="ARBA00022729"/>
    </source>
</evidence>
<dbReference type="SMART" id="SM00408">
    <property type="entry name" value="IGc2"/>
    <property type="match status" value="2"/>
</dbReference>
<dbReference type="STRING" id="7238.B4I1V1"/>
<evidence type="ECO:0000256" key="8">
    <source>
        <dbReference type="ARBA" id="ARBA00022737"/>
    </source>
</evidence>
<keyword evidence="4" id="KW-1003">Cell membrane</keyword>
<reference evidence="18 19" key="1">
    <citation type="journal article" date="2007" name="Nature">
        <title>Evolution of genes and genomes on the Drosophila phylogeny.</title>
        <authorList>
            <consortium name="Drosophila 12 Genomes Consortium"/>
            <person name="Clark A.G."/>
            <person name="Eisen M.B."/>
            <person name="Smith D.R."/>
            <person name="Bergman C.M."/>
            <person name="Oliver B."/>
            <person name="Markow T.A."/>
            <person name="Kaufman T.C."/>
            <person name="Kellis M."/>
            <person name="Gelbart W."/>
            <person name="Iyer V.N."/>
            <person name="Pollard D.A."/>
            <person name="Sackton T.B."/>
            <person name="Larracuente A.M."/>
            <person name="Singh N.D."/>
            <person name="Abad J.P."/>
            <person name="Abt D.N."/>
            <person name="Adryan B."/>
            <person name="Aguade M."/>
            <person name="Akashi H."/>
            <person name="Anderson W.W."/>
            <person name="Aquadro C.F."/>
            <person name="Ardell D.H."/>
            <person name="Arguello R."/>
            <person name="Artieri C.G."/>
            <person name="Barbash D.A."/>
            <person name="Barker D."/>
            <person name="Barsanti P."/>
            <person name="Batterham P."/>
            <person name="Batzoglou S."/>
            <person name="Begun D."/>
            <person name="Bhutkar A."/>
            <person name="Blanco E."/>
            <person name="Bosak S.A."/>
            <person name="Bradley R.K."/>
            <person name="Brand A.D."/>
            <person name="Brent M.R."/>
            <person name="Brooks A.N."/>
            <person name="Brown R.H."/>
            <person name="Butlin R.K."/>
            <person name="Caggese C."/>
            <person name="Calvi B.R."/>
            <person name="Bernardo de Carvalho A."/>
            <person name="Caspi A."/>
            <person name="Castrezana S."/>
            <person name="Celniker S.E."/>
            <person name="Chang J.L."/>
            <person name="Chapple C."/>
            <person name="Chatterji S."/>
            <person name="Chinwalla A."/>
            <person name="Civetta A."/>
            <person name="Clifton S.W."/>
            <person name="Comeron J.M."/>
            <person name="Costello J.C."/>
            <person name="Coyne J.A."/>
            <person name="Daub J."/>
            <person name="David R.G."/>
            <person name="Delcher A.L."/>
            <person name="Delehaunty K."/>
            <person name="Do C.B."/>
            <person name="Ebling H."/>
            <person name="Edwards K."/>
            <person name="Eickbush T."/>
            <person name="Evans J.D."/>
            <person name="Filipski A."/>
            <person name="Findeiss S."/>
            <person name="Freyhult E."/>
            <person name="Fulton L."/>
            <person name="Fulton R."/>
            <person name="Garcia A.C."/>
            <person name="Gardiner A."/>
            <person name="Garfield D.A."/>
            <person name="Garvin B.E."/>
            <person name="Gibson G."/>
            <person name="Gilbert D."/>
            <person name="Gnerre S."/>
            <person name="Godfrey J."/>
            <person name="Good R."/>
            <person name="Gotea V."/>
            <person name="Gravely B."/>
            <person name="Greenberg A.J."/>
            <person name="Griffiths-Jones S."/>
            <person name="Gross S."/>
            <person name="Guigo R."/>
            <person name="Gustafson E.A."/>
            <person name="Haerty W."/>
            <person name="Hahn M.W."/>
            <person name="Halligan D.L."/>
            <person name="Halpern A.L."/>
            <person name="Halter G.M."/>
            <person name="Han M.V."/>
            <person name="Heger A."/>
            <person name="Hillier L."/>
            <person name="Hinrichs A.S."/>
            <person name="Holmes I."/>
            <person name="Hoskins R.A."/>
            <person name="Hubisz M.J."/>
            <person name="Hultmark D."/>
            <person name="Huntley M.A."/>
            <person name="Jaffe D.B."/>
            <person name="Jagadeeshan S."/>
            <person name="Jeck W.R."/>
            <person name="Johnson J."/>
            <person name="Jones C.D."/>
            <person name="Jordan W.C."/>
            <person name="Karpen G.H."/>
            <person name="Kataoka E."/>
            <person name="Keightley P.D."/>
            <person name="Kheradpour P."/>
            <person name="Kirkness E.F."/>
            <person name="Koerich L.B."/>
            <person name="Kristiansen K."/>
            <person name="Kudrna D."/>
            <person name="Kulathinal R.J."/>
            <person name="Kumar S."/>
            <person name="Kwok R."/>
            <person name="Lander E."/>
            <person name="Langley C.H."/>
            <person name="Lapoint R."/>
            <person name="Lazzaro B.P."/>
            <person name="Lee S.J."/>
            <person name="Levesque L."/>
            <person name="Li R."/>
            <person name="Lin C.F."/>
            <person name="Lin M.F."/>
            <person name="Lindblad-Toh K."/>
            <person name="Llopart A."/>
            <person name="Long M."/>
            <person name="Low L."/>
            <person name="Lozovsky E."/>
            <person name="Lu J."/>
            <person name="Luo M."/>
            <person name="Machado C.A."/>
            <person name="Makalowski W."/>
            <person name="Marzo M."/>
            <person name="Matsuda M."/>
            <person name="Matzkin L."/>
            <person name="McAllister B."/>
            <person name="McBride C.S."/>
            <person name="McKernan B."/>
            <person name="McKernan K."/>
            <person name="Mendez-Lago M."/>
            <person name="Minx P."/>
            <person name="Mollenhauer M.U."/>
            <person name="Montooth K."/>
            <person name="Mount S.M."/>
            <person name="Mu X."/>
            <person name="Myers E."/>
            <person name="Negre B."/>
            <person name="Newfeld S."/>
            <person name="Nielsen R."/>
            <person name="Noor M.A."/>
            <person name="O'Grady P."/>
            <person name="Pachter L."/>
            <person name="Papaceit M."/>
            <person name="Parisi M.J."/>
            <person name="Parisi M."/>
            <person name="Parts L."/>
            <person name="Pedersen J.S."/>
            <person name="Pesole G."/>
            <person name="Phillippy A.M."/>
            <person name="Ponting C.P."/>
            <person name="Pop M."/>
            <person name="Porcelli D."/>
            <person name="Powell J.R."/>
            <person name="Prohaska S."/>
            <person name="Pruitt K."/>
            <person name="Puig M."/>
            <person name="Quesneville H."/>
            <person name="Ram K.R."/>
            <person name="Rand D."/>
            <person name="Rasmussen M.D."/>
            <person name="Reed L.K."/>
            <person name="Reenan R."/>
            <person name="Reily A."/>
            <person name="Remington K.A."/>
            <person name="Rieger T.T."/>
            <person name="Ritchie M.G."/>
            <person name="Robin C."/>
            <person name="Rogers Y.H."/>
            <person name="Rohde C."/>
            <person name="Rozas J."/>
            <person name="Rubenfield M.J."/>
            <person name="Ruiz A."/>
            <person name="Russo S."/>
            <person name="Salzberg S.L."/>
            <person name="Sanchez-Gracia A."/>
            <person name="Saranga D.J."/>
            <person name="Sato H."/>
            <person name="Schaeffer S.W."/>
            <person name="Schatz M.C."/>
            <person name="Schlenke T."/>
            <person name="Schwartz R."/>
            <person name="Segarra C."/>
            <person name="Singh R.S."/>
            <person name="Sirot L."/>
            <person name="Sirota M."/>
            <person name="Sisneros N.B."/>
            <person name="Smith C.D."/>
            <person name="Smith T.F."/>
            <person name="Spieth J."/>
            <person name="Stage D.E."/>
            <person name="Stark A."/>
            <person name="Stephan W."/>
            <person name="Strausberg R.L."/>
            <person name="Strempel S."/>
            <person name="Sturgill D."/>
            <person name="Sutton G."/>
            <person name="Sutton G.G."/>
            <person name="Tao W."/>
            <person name="Teichmann S."/>
            <person name="Tobari Y.N."/>
            <person name="Tomimura Y."/>
            <person name="Tsolas J.M."/>
            <person name="Valente V.L."/>
            <person name="Venter E."/>
            <person name="Venter J.C."/>
            <person name="Vicario S."/>
            <person name="Vieira F.G."/>
            <person name="Vilella A.J."/>
            <person name="Villasante A."/>
            <person name="Walenz B."/>
            <person name="Wang J."/>
            <person name="Wasserman M."/>
            <person name="Watts T."/>
            <person name="Wilson D."/>
            <person name="Wilson R.K."/>
            <person name="Wing R.A."/>
            <person name="Wolfner M.F."/>
            <person name="Wong A."/>
            <person name="Wong G.K."/>
            <person name="Wu C.I."/>
            <person name="Wu G."/>
            <person name="Yamamoto D."/>
            <person name="Yang H.P."/>
            <person name="Yang S.P."/>
            <person name="Yorke J.A."/>
            <person name="Yoshida K."/>
            <person name="Zdobnov E."/>
            <person name="Zhang P."/>
            <person name="Zhang Y."/>
            <person name="Zimin A.V."/>
            <person name="Baldwin J."/>
            <person name="Abdouelleil A."/>
            <person name="Abdulkadir J."/>
            <person name="Abebe A."/>
            <person name="Abera B."/>
            <person name="Abreu J."/>
            <person name="Acer S.C."/>
            <person name="Aftuck L."/>
            <person name="Alexander A."/>
            <person name="An P."/>
            <person name="Anderson E."/>
            <person name="Anderson S."/>
            <person name="Arachi H."/>
            <person name="Azer M."/>
            <person name="Bachantsang P."/>
            <person name="Barry A."/>
            <person name="Bayul T."/>
            <person name="Berlin A."/>
            <person name="Bessette D."/>
            <person name="Bloom T."/>
            <person name="Blye J."/>
            <person name="Boguslavskiy L."/>
            <person name="Bonnet C."/>
            <person name="Boukhgalter B."/>
            <person name="Bourzgui I."/>
            <person name="Brown A."/>
            <person name="Cahill P."/>
            <person name="Channer S."/>
            <person name="Cheshatsang Y."/>
            <person name="Chuda L."/>
            <person name="Citroen M."/>
            <person name="Collymore A."/>
            <person name="Cooke P."/>
            <person name="Costello M."/>
            <person name="D'Aco K."/>
            <person name="Daza R."/>
            <person name="De Haan G."/>
            <person name="DeGray S."/>
            <person name="DeMaso C."/>
            <person name="Dhargay N."/>
            <person name="Dooley K."/>
            <person name="Dooley E."/>
            <person name="Doricent M."/>
            <person name="Dorje P."/>
            <person name="Dorjee K."/>
            <person name="Dupes A."/>
            <person name="Elong R."/>
            <person name="Falk J."/>
            <person name="Farina A."/>
            <person name="Faro S."/>
            <person name="Ferguson D."/>
            <person name="Fisher S."/>
            <person name="Foley C.D."/>
            <person name="Franke A."/>
            <person name="Friedrich D."/>
            <person name="Gadbois L."/>
            <person name="Gearin G."/>
            <person name="Gearin C.R."/>
            <person name="Giannoukos G."/>
            <person name="Goode T."/>
            <person name="Graham J."/>
            <person name="Grandbois E."/>
            <person name="Grewal S."/>
            <person name="Gyaltsen K."/>
            <person name="Hafez N."/>
            <person name="Hagos B."/>
            <person name="Hall J."/>
            <person name="Henson C."/>
            <person name="Hollinger A."/>
            <person name="Honan T."/>
            <person name="Huard M.D."/>
            <person name="Hughes L."/>
            <person name="Hurhula B."/>
            <person name="Husby M.E."/>
            <person name="Kamat A."/>
            <person name="Kanga B."/>
            <person name="Kashin S."/>
            <person name="Khazanovich D."/>
            <person name="Kisner P."/>
            <person name="Lance K."/>
            <person name="Lara M."/>
            <person name="Lee W."/>
            <person name="Lennon N."/>
            <person name="Letendre F."/>
            <person name="LeVine R."/>
            <person name="Lipovsky A."/>
            <person name="Liu X."/>
            <person name="Liu J."/>
            <person name="Liu S."/>
            <person name="Lokyitsang T."/>
            <person name="Lokyitsang Y."/>
            <person name="Lubonja R."/>
            <person name="Lui A."/>
            <person name="MacDonald P."/>
            <person name="Magnisalis V."/>
            <person name="Maru K."/>
            <person name="Matthews C."/>
            <person name="McCusker W."/>
            <person name="McDonough S."/>
            <person name="Mehta T."/>
            <person name="Meldrim J."/>
            <person name="Meneus L."/>
            <person name="Mihai O."/>
            <person name="Mihalev A."/>
            <person name="Mihova T."/>
            <person name="Mittelman R."/>
            <person name="Mlenga V."/>
            <person name="Montmayeur A."/>
            <person name="Mulrain L."/>
            <person name="Navidi A."/>
            <person name="Naylor J."/>
            <person name="Negash T."/>
            <person name="Nguyen T."/>
            <person name="Nguyen N."/>
            <person name="Nicol R."/>
            <person name="Norbu C."/>
            <person name="Norbu N."/>
            <person name="Novod N."/>
            <person name="O'Neill B."/>
            <person name="Osman S."/>
            <person name="Markiewicz E."/>
            <person name="Oyono O.L."/>
            <person name="Patti C."/>
            <person name="Phunkhang P."/>
            <person name="Pierre F."/>
            <person name="Priest M."/>
            <person name="Raghuraman S."/>
            <person name="Rege F."/>
            <person name="Reyes R."/>
            <person name="Rise C."/>
            <person name="Rogov P."/>
            <person name="Ross K."/>
            <person name="Ryan E."/>
            <person name="Settipalli S."/>
            <person name="Shea T."/>
            <person name="Sherpa N."/>
            <person name="Shi L."/>
            <person name="Shih D."/>
            <person name="Sparrow T."/>
            <person name="Spaulding J."/>
            <person name="Stalker J."/>
            <person name="Stange-Thomann N."/>
            <person name="Stavropoulos S."/>
            <person name="Stone C."/>
            <person name="Strader C."/>
            <person name="Tesfaye S."/>
            <person name="Thomson T."/>
            <person name="Thoulutsang Y."/>
            <person name="Thoulutsang D."/>
            <person name="Topham K."/>
            <person name="Topping I."/>
            <person name="Tsamla T."/>
            <person name="Vassiliev H."/>
            <person name="Vo A."/>
            <person name="Wangchuk T."/>
            <person name="Wangdi T."/>
            <person name="Weiand M."/>
            <person name="Wilkinson J."/>
            <person name="Wilson A."/>
            <person name="Yadav S."/>
            <person name="Young G."/>
            <person name="Yu Q."/>
            <person name="Zembek L."/>
            <person name="Zhong D."/>
            <person name="Zimmer A."/>
            <person name="Zwirko Z."/>
            <person name="Jaffe D.B."/>
            <person name="Alvarez P."/>
            <person name="Brockman W."/>
            <person name="Butler J."/>
            <person name="Chin C."/>
            <person name="Gnerre S."/>
            <person name="Grabherr M."/>
            <person name="Kleber M."/>
            <person name="Mauceli E."/>
            <person name="MacCallum I."/>
        </authorList>
    </citation>
    <scope>NUCLEOTIDE SEQUENCE [LARGE SCALE GENOMIC DNA]</scope>
    <source>
        <strain evidence="19">Rob3c / Tucson 14021-0248.25</strain>
    </source>
</reference>
<comment type="cofactor">
    <cofactor evidence="1">
        <name>Zn(2+)</name>
        <dbReference type="ChEBI" id="CHEBI:29105"/>
    </cofactor>
</comment>
<dbReference type="GO" id="GO:0004222">
    <property type="term" value="F:metalloendopeptidase activity"/>
    <property type="evidence" value="ECO:0007669"/>
    <property type="project" value="InterPro"/>
</dbReference>
<evidence type="ECO:0000256" key="2">
    <source>
        <dbReference type="ARBA" id="ARBA00004401"/>
    </source>
</evidence>
<dbReference type="InterPro" id="IPR008753">
    <property type="entry name" value="Peptidase_M13_N"/>
</dbReference>
<evidence type="ECO:0000256" key="12">
    <source>
        <dbReference type="ARBA" id="ARBA00023136"/>
    </source>
</evidence>
<dbReference type="OMA" id="MLDHKVN"/>
<keyword evidence="19" id="KW-1185">Reference proteome</keyword>
<evidence type="ECO:0000256" key="14">
    <source>
        <dbReference type="ARBA" id="ARBA00023180"/>
    </source>
</evidence>
<feature type="chain" id="PRO_5002806378" evidence="16">
    <location>
        <begin position="19"/>
        <end position="948"/>
    </location>
</feature>
<dbReference type="Gene3D" id="1.10.1380.10">
    <property type="entry name" value="Neutral endopeptidase , domain2"/>
    <property type="match status" value="1"/>
</dbReference>
<evidence type="ECO:0000256" key="13">
    <source>
        <dbReference type="ARBA" id="ARBA00023157"/>
    </source>
</evidence>
<dbReference type="InterPro" id="IPR042089">
    <property type="entry name" value="Peptidase_M13_dom_2"/>
</dbReference>
<dbReference type="SMR" id="B4I1V1"/>
<dbReference type="Pfam" id="PF01431">
    <property type="entry name" value="Peptidase_M13"/>
    <property type="match status" value="1"/>
</dbReference>
<dbReference type="InterPro" id="IPR013098">
    <property type="entry name" value="Ig_I-set"/>
</dbReference>
<dbReference type="Gene3D" id="3.40.390.10">
    <property type="entry name" value="Collagenase (Catalytic Domain)"/>
    <property type="match status" value="1"/>
</dbReference>
<dbReference type="InterPro" id="IPR051170">
    <property type="entry name" value="Neural/epithelial_adhesion"/>
</dbReference>
<evidence type="ECO:0000256" key="6">
    <source>
        <dbReference type="ARBA" id="ARBA00022723"/>
    </source>
</evidence>
<comment type="subcellular location">
    <subcellularLocation>
        <location evidence="2">Cell membrane</location>
        <topology evidence="2">Single-pass type II membrane protein</topology>
    </subcellularLocation>
</comment>
<keyword evidence="8" id="KW-0677">Repeat</keyword>
<evidence type="ECO:0000256" key="5">
    <source>
        <dbReference type="ARBA" id="ARBA00022670"/>
    </source>
</evidence>
<dbReference type="CDD" id="cd08662">
    <property type="entry name" value="M13"/>
    <property type="match status" value="1"/>
</dbReference>
<dbReference type="EMBL" id="CH480820">
    <property type="protein sequence ID" value="EDW54508.1"/>
    <property type="molecule type" value="Genomic_DNA"/>
</dbReference>
<dbReference type="FunFam" id="2.60.40.10:FF:000328">
    <property type="entry name" value="CLUMA_CG000981, isoform A"/>
    <property type="match status" value="1"/>
</dbReference>
<keyword evidence="6" id="KW-0479">Metal-binding</keyword>
<dbReference type="PhylomeDB" id="B4I1V1"/>
<dbReference type="GO" id="GO:0005886">
    <property type="term" value="C:plasma membrane"/>
    <property type="evidence" value="ECO:0007669"/>
    <property type="project" value="UniProtKB-SubCell"/>
</dbReference>
<accession>B4I1V1</accession>
<keyword evidence="15" id="KW-0393">Immunoglobulin domain</keyword>
<dbReference type="PROSITE" id="PS50835">
    <property type="entry name" value="IG_LIKE"/>
    <property type="match status" value="2"/>
</dbReference>
<name>B4I1V1_DROSE</name>
<proteinExistence type="inferred from homology"/>
<keyword evidence="9" id="KW-0378">Hydrolase</keyword>
<dbReference type="InterPro" id="IPR024079">
    <property type="entry name" value="MetalloPept_cat_dom_sf"/>
</dbReference>
<dbReference type="GO" id="GO:0006508">
    <property type="term" value="P:proteolysis"/>
    <property type="evidence" value="ECO:0007669"/>
    <property type="project" value="UniProtKB-KW"/>
</dbReference>
<gene>
    <name evidence="18" type="primary">Dsec\GM17944</name>
    <name evidence="18" type="ORF">Dsec_GM17944</name>
</gene>
<organism evidence="19">
    <name type="scientific">Drosophila sechellia</name>
    <name type="common">Fruit fly</name>
    <dbReference type="NCBI Taxonomy" id="7238"/>
    <lineage>
        <taxon>Eukaryota</taxon>
        <taxon>Metazoa</taxon>
        <taxon>Ecdysozoa</taxon>
        <taxon>Arthropoda</taxon>
        <taxon>Hexapoda</taxon>
        <taxon>Insecta</taxon>
        <taxon>Pterygota</taxon>
        <taxon>Neoptera</taxon>
        <taxon>Endopterygota</taxon>
        <taxon>Diptera</taxon>
        <taxon>Brachycera</taxon>
        <taxon>Muscomorpha</taxon>
        <taxon>Ephydroidea</taxon>
        <taxon>Drosophilidae</taxon>
        <taxon>Drosophila</taxon>
        <taxon>Sophophora</taxon>
    </lineage>
</organism>
<keyword evidence="14" id="KW-0325">Glycoprotein</keyword>